<comment type="cofactor">
    <cofactor evidence="1 9">
        <name>pyridoxal 5'-phosphate</name>
        <dbReference type="ChEBI" id="CHEBI:597326"/>
    </cofactor>
</comment>
<dbReference type="Gene3D" id="3.90.1150.10">
    <property type="entry name" value="Aspartate Aminotransferase, domain 1"/>
    <property type="match status" value="1"/>
</dbReference>
<dbReference type="Pfam" id="PF00202">
    <property type="entry name" value="Aminotran_3"/>
    <property type="match status" value="1"/>
</dbReference>
<dbReference type="InterPro" id="IPR049704">
    <property type="entry name" value="Aminotrans_3_PPA_site"/>
</dbReference>
<dbReference type="EMBL" id="CP003746">
    <property type="protein sequence ID" value="AFU97501.1"/>
    <property type="molecule type" value="Genomic_DNA"/>
</dbReference>
<dbReference type="Proteomes" id="UP000000466">
    <property type="component" value="Chromosome"/>
</dbReference>
<dbReference type="KEGG" id="saga:M5M_01370"/>
<feature type="binding site" evidence="9">
    <location>
        <position position="309"/>
    </location>
    <ligand>
        <name>substrate</name>
    </ligand>
</feature>
<keyword evidence="3 9" id="KW-0032">Aminotransferase</keyword>
<feature type="binding site" evidence="9">
    <location>
        <begin position="113"/>
        <end position="114"/>
    </location>
    <ligand>
        <name>pyridoxal 5'-phosphate</name>
        <dbReference type="ChEBI" id="CHEBI:597326"/>
    </ligand>
</feature>
<keyword evidence="6 9" id="KW-0093">Biotin biosynthesis</keyword>
<dbReference type="STRING" id="1117647.M5M_01370"/>
<protein>
    <recommendedName>
        <fullName evidence="9">Adenosylmethionine-8-amino-7-oxononanoate aminotransferase</fullName>
        <ecNumber evidence="9">2.6.1.62</ecNumber>
    </recommendedName>
    <alternativeName>
        <fullName evidence="9">7,8-diamino-pelargonic acid aminotransferase</fullName>
        <shortName evidence="9">DAPA AT</shortName>
        <shortName evidence="9">DAPA aminotransferase</shortName>
    </alternativeName>
    <alternativeName>
        <fullName evidence="9">7,8-diaminononanoate synthase</fullName>
        <shortName evidence="9">DANS</shortName>
    </alternativeName>
    <alternativeName>
        <fullName evidence="9">Diaminopelargonic acid synthase</fullName>
    </alternativeName>
</protein>
<keyword evidence="9" id="KW-0963">Cytoplasm</keyword>
<dbReference type="RefSeq" id="WP_015045674.1">
    <property type="nucleotide sequence ID" value="NC_018868.3"/>
</dbReference>
<dbReference type="NCBIfam" id="TIGR00508">
    <property type="entry name" value="bioA"/>
    <property type="match status" value="1"/>
</dbReference>
<accession>K4KEY0</accession>
<feature type="binding site" evidence="9">
    <location>
        <position position="53"/>
    </location>
    <ligand>
        <name>substrate</name>
    </ligand>
</feature>
<evidence type="ECO:0000256" key="1">
    <source>
        <dbReference type="ARBA" id="ARBA00001933"/>
    </source>
</evidence>
<dbReference type="PROSITE" id="PS00600">
    <property type="entry name" value="AA_TRANSFER_CLASS_3"/>
    <property type="match status" value="1"/>
</dbReference>
<feature type="binding site" evidence="9">
    <location>
        <position position="247"/>
    </location>
    <ligand>
        <name>pyridoxal 5'-phosphate</name>
        <dbReference type="ChEBI" id="CHEBI:597326"/>
    </ligand>
</feature>
<dbReference type="NCBIfam" id="NF004624">
    <property type="entry name" value="PRK05964.1"/>
    <property type="match status" value="1"/>
</dbReference>
<dbReference type="PANTHER" id="PTHR42684:SF17">
    <property type="entry name" value="ADENOSYLMETHIONINE-8-AMINO-7-OXONONANOATE AMINOTRANSFERASE"/>
    <property type="match status" value="1"/>
</dbReference>
<dbReference type="Gene3D" id="3.40.640.10">
    <property type="entry name" value="Type I PLP-dependent aspartate aminotransferase-like (Major domain)"/>
    <property type="match status" value="1"/>
</dbReference>
<sequence length="427" mass="45834">MQDSELLNLDRQHLWHPYSSFTNPPPVYPVASAEGVTITLTDGRQLIDGMSSWWSVLHGYNHPALNAAAKAQLDQVSHVMFGGFTHAPAVTLAKKLVDVTPVGLNRVFLADSGSVSVEVALKMALQYWRSCGKPEKHRMLALRNGYHGDTFGAMAVCDPVTGMHHLFADVMPQHLFAPSPAARFGEPCTADDLADIRALIEQHHHELAAVILEPIVQGAGGMKFYSADYLKAVRDLCDQYGVLLIADEIATGFGRTGKLFACEHAGISPDILCLGKGLTGGYMTLAATLCNDEVARGICEGEAGVFMHGPTFMGNPLACAVANASIDVLLSQDWQAVVKRIETGLTQGLAPASDLPGVAEVRVLGTIGVVEMQQPVQMAVIQKAFVDKGIWVRPFGKLIYVMPPLVITDAQLEKLTTAMIEVIAGVA</sequence>
<dbReference type="InterPro" id="IPR005814">
    <property type="entry name" value="Aminotrans_3"/>
</dbReference>
<dbReference type="FunFam" id="3.40.640.10:FF:000041">
    <property type="entry name" value="Adenosylmethionine-8-amino-7-oxononanoate aminotransferase"/>
    <property type="match status" value="1"/>
</dbReference>
<dbReference type="InterPro" id="IPR005815">
    <property type="entry name" value="BioA"/>
</dbReference>
<feature type="binding site" evidence="9">
    <location>
        <begin position="310"/>
        <end position="311"/>
    </location>
    <ligand>
        <name>pyridoxal 5'-phosphate</name>
        <dbReference type="ChEBI" id="CHEBI:597326"/>
    </ligand>
</feature>
<dbReference type="GO" id="GO:0009102">
    <property type="term" value="P:biotin biosynthetic process"/>
    <property type="evidence" value="ECO:0007669"/>
    <property type="project" value="UniProtKB-UniRule"/>
</dbReference>
<comment type="subunit">
    <text evidence="9">Homodimer.</text>
</comment>
<organism evidence="10 11">
    <name type="scientific">Simiduia agarivorans (strain DSM 21679 / JCM 13881 / BCRC 17597 / SA1)</name>
    <dbReference type="NCBI Taxonomy" id="1117647"/>
    <lineage>
        <taxon>Bacteria</taxon>
        <taxon>Pseudomonadati</taxon>
        <taxon>Pseudomonadota</taxon>
        <taxon>Gammaproteobacteria</taxon>
        <taxon>Cellvibrionales</taxon>
        <taxon>Cellvibrionaceae</taxon>
        <taxon>Simiduia</taxon>
    </lineage>
</organism>
<gene>
    <name evidence="9" type="primary">bioA</name>
    <name evidence="10" type="ordered locus">M5M_01370</name>
</gene>
<evidence type="ECO:0000313" key="11">
    <source>
        <dbReference type="Proteomes" id="UP000000466"/>
    </source>
</evidence>
<evidence type="ECO:0000256" key="5">
    <source>
        <dbReference type="ARBA" id="ARBA00022691"/>
    </source>
</evidence>
<dbReference type="GO" id="GO:0004015">
    <property type="term" value="F:adenosylmethionine-8-amino-7-oxononanoate transaminase activity"/>
    <property type="evidence" value="ECO:0007669"/>
    <property type="project" value="UniProtKB-UniRule"/>
</dbReference>
<comment type="subcellular location">
    <subcellularLocation>
        <location evidence="9">Cytoplasm</location>
    </subcellularLocation>
</comment>
<evidence type="ECO:0000256" key="7">
    <source>
        <dbReference type="ARBA" id="ARBA00022898"/>
    </source>
</evidence>
<dbReference type="PANTHER" id="PTHR42684">
    <property type="entry name" value="ADENOSYLMETHIONINE-8-AMINO-7-OXONONANOATE AMINOTRANSFERASE"/>
    <property type="match status" value="1"/>
</dbReference>
<keyword evidence="7 9" id="KW-0663">Pyridoxal phosphate</keyword>
<feature type="binding site" evidence="9">
    <location>
        <position position="393"/>
    </location>
    <ligand>
        <name>substrate</name>
    </ligand>
</feature>
<dbReference type="InterPro" id="IPR015421">
    <property type="entry name" value="PyrdxlP-dep_Trfase_major"/>
</dbReference>
<keyword evidence="11" id="KW-1185">Reference proteome</keyword>
<evidence type="ECO:0000256" key="9">
    <source>
        <dbReference type="HAMAP-Rule" id="MF_00834"/>
    </source>
</evidence>
<dbReference type="UniPathway" id="UPA00078">
    <property type="reaction ID" value="UER00160"/>
</dbReference>
<evidence type="ECO:0000256" key="6">
    <source>
        <dbReference type="ARBA" id="ARBA00022756"/>
    </source>
</evidence>
<dbReference type="OrthoDB" id="9801052at2"/>
<dbReference type="EC" id="2.6.1.62" evidence="9"/>
<evidence type="ECO:0000313" key="10">
    <source>
        <dbReference type="EMBL" id="AFU97501.1"/>
    </source>
</evidence>
<comment type="function">
    <text evidence="9">Catalyzes the transfer of the alpha-amino group from S-adenosyl-L-methionine (SAM) to 7-keto-8-aminopelargonic acid (KAPA) to form 7,8-diaminopelargonic acid (DAPA). It is the only aminotransferase known to utilize SAM as an amino donor.</text>
</comment>
<comment type="pathway">
    <text evidence="2 9">Cofactor biosynthesis; biotin biosynthesis; 7,8-diaminononanoate from 8-amino-7-oxononanoate (SAM route): step 1/1.</text>
</comment>
<reference evidence="10 11" key="1">
    <citation type="journal article" date="2013" name="Genome Announc.">
        <title>Complete genome sequence of Simiduia agarivorans SA1(T), a marine bacterium able to degrade a variety of polysaccharides.</title>
        <authorList>
            <person name="Lin S.Y."/>
            <person name="Shieh W.Y."/>
            <person name="Chen J.S."/>
            <person name="Tang S.L."/>
        </authorList>
    </citation>
    <scope>NUCLEOTIDE SEQUENCE [LARGE SCALE GENOMIC DNA]</scope>
    <source>
        <strain evidence="11">DSM 21679 / JCM 13881 / BCRC 17597 / SA1</strain>
    </source>
</reference>
<feature type="binding site" evidence="9">
    <location>
        <position position="146"/>
    </location>
    <ligand>
        <name>substrate</name>
    </ligand>
</feature>
<dbReference type="InterPro" id="IPR015422">
    <property type="entry name" value="PyrdxlP-dep_Trfase_small"/>
</dbReference>
<dbReference type="SUPFAM" id="SSF53383">
    <property type="entry name" value="PLP-dependent transferases"/>
    <property type="match status" value="1"/>
</dbReference>
<evidence type="ECO:0000256" key="2">
    <source>
        <dbReference type="ARBA" id="ARBA00005063"/>
    </source>
</evidence>
<dbReference type="InterPro" id="IPR015424">
    <property type="entry name" value="PyrdxlP-dep_Trfase"/>
</dbReference>
<feature type="modified residue" description="N6-(pyridoxal phosphate)lysine" evidence="9">
    <location>
        <position position="276"/>
    </location>
</feature>
<feature type="binding site" evidence="9">
    <location>
        <position position="276"/>
    </location>
    <ligand>
        <name>substrate</name>
    </ligand>
</feature>
<evidence type="ECO:0000256" key="4">
    <source>
        <dbReference type="ARBA" id="ARBA00022679"/>
    </source>
</evidence>
<proteinExistence type="inferred from homology"/>
<dbReference type="HAMAP" id="MF_00834">
    <property type="entry name" value="BioA"/>
    <property type="match status" value="1"/>
</dbReference>
<name>K4KEY0_SIMAS</name>
<dbReference type="PIRSF" id="PIRSF000521">
    <property type="entry name" value="Transaminase_4ab_Lys_Orn"/>
    <property type="match status" value="1"/>
</dbReference>
<dbReference type="GO" id="GO:0005737">
    <property type="term" value="C:cytoplasm"/>
    <property type="evidence" value="ECO:0007669"/>
    <property type="project" value="UniProtKB-SubCell"/>
</dbReference>
<comment type="catalytic activity">
    <reaction evidence="8 9">
        <text>(8S)-8-amino-7-oxononanoate + S-adenosyl-L-methionine = S-adenosyl-4-methylsulfanyl-2-oxobutanoate + (7R,8S)-7,8-diammoniononanoate</text>
        <dbReference type="Rhea" id="RHEA:16861"/>
        <dbReference type="ChEBI" id="CHEBI:16490"/>
        <dbReference type="ChEBI" id="CHEBI:59789"/>
        <dbReference type="ChEBI" id="CHEBI:149468"/>
        <dbReference type="ChEBI" id="CHEBI:149469"/>
        <dbReference type="EC" id="2.6.1.62"/>
    </reaction>
</comment>
<feature type="site" description="Participates in the substrate recognition with KAPA and in a stacking interaction with the adenine ring of SAM" evidence="9">
    <location>
        <position position="18"/>
    </location>
</feature>
<dbReference type="eggNOG" id="COG0161">
    <property type="taxonomic scope" value="Bacteria"/>
</dbReference>
<dbReference type="NCBIfam" id="NF005940">
    <property type="entry name" value="PRK07986.1"/>
    <property type="match status" value="1"/>
</dbReference>
<comment type="similarity">
    <text evidence="9">Belongs to the class-III pyridoxal-phosphate-dependent aminotransferase family. BioA subfamily.</text>
</comment>
<dbReference type="GO" id="GO:0030170">
    <property type="term" value="F:pyridoxal phosphate binding"/>
    <property type="evidence" value="ECO:0007669"/>
    <property type="project" value="UniProtKB-UniRule"/>
</dbReference>
<keyword evidence="5 9" id="KW-0949">S-adenosyl-L-methionine</keyword>
<evidence type="ECO:0000256" key="3">
    <source>
        <dbReference type="ARBA" id="ARBA00022576"/>
    </source>
</evidence>
<keyword evidence="4 9" id="KW-0808">Transferase</keyword>
<dbReference type="AlphaFoldDB" id="K4KEY0"/>
<dbReference type="HOGENOM" id="CLU_016922_4_3_6"/>
<dbReference type="CDD" id="cd00610">
    <property type="entry name" value="OAT_like"/>
    <property type="match status" value="1"/>
</dbReference>
<evidence type="ECO:0000256" key="8">
    <source>
        <dbReference type="ARBA" id="ARBA00048449"/>
    </source>
</evidence>